<proteinExistence type="predicted"/>
<dbReference type="AlphaFoldDB" id="A0A645G833"/>
<protein>
    <submittedName>
        <fullName evidence="1">Uncharacterized protein</fullName>
    </submittedName>
</protein>
<comment type="caution">
    <text evidence="1">The sequence shown here is derived from an EMBL/GenBank/DDBJ whole genome shotgun (WGS) entry which is preliminary data.</text>
</comment>
<reference evidence="1" key="1">
    <citation type="submission" date="2019-08" db="EMBL/GenBank/DDBJ databases">
        <authorList>
            <person name="Kucharzyk K."/>
            <person name="Murdoch R.W."/>
            <person name="Higgins S."/>
            <person name="Loffler F."/>
        </authorList>
    </citation>
    <scope>NUCLEOTIDE SEQUENCE</scope>
</reference>
<organism evidence="1">
    <name type="scientific">bioreactor metagenome</name>
    <dbReference type="NCBI Taxonomy" id="1076179"/>
    <lineage>
        <taxon>unclassified sequences</taxon>
        <taxon>metagenomes</taxon>
        <taxon>ecological metagenomes</taxon>
    </lineage>
</organism>
<sequence length="55" mass="6085">MDTGHSAQVDQGFGIDGFVQADAGNRKRGADRRVGMRNAPHSRVFQINAKMHFDL</sequence>
<evidence type="ECO:0000313" key="1">
    <source>
        <dbReference type="EMBL" id="MPN20083.1"/>
    </source>
</evidence>
<gene>
    <name evidence="1" type="ORF">SDC9_167460</name>
</gene>
<dbReference type="EMBL" id="VSSQ01067747">
    <property type="protein sequence ID" value="MPN20083.1"/>
    <property type="molecule type" value="Genomic_DNA"/>
</dbReference>
<name>A0A645G833_9ZZZZ</name>
<accession>A0A645G833</accession>